<feature type="signal peptide" evidence="1">
    <location>
        <begin position="1"/>
        <end position="21"/>
    </location>
</feature>
<dbReference type="Proteomes" id="UP000604341">
    <property type="component" value="Unassembled WGS sequence"/>
</dbReference>
<reference evidence="3" key="1">
    <citation type="journal article" date="2019" name="Int. J. Syst. Evol. Microbiol.">
        <title>The Global Catalogue of Microorganisms (GCM) 10K type strain sequencing project: providing services to taxonomists for standard genome sequencing and annotation.</title>
        <authorList>
            <consortium name="The Broad Institute Genomics Platform"/>
            <consortium name="The Broad Institute Genome Sequencing Center for Infectious Disease"/>
            <person name="Wu L."/>
            <person name="Ma J."/>
        </authorList>
    </citation>
    <scope>NUCLEOTIDE SEQUENCE [LARGE SCALE GENOMIC DNA]</scope>
    <source>
        <strain evidence="3">JCM 19173</strain>
    </source>
</reference>
<name>A0ABQ2FJ59_9DEIO</name>
<protein>
    <recommendedName>
        <fullName evidence="4">DUF4177 domain-containing protein</fullName>
    </recommendedName>
</protein>
<dbReference type="EMBL" id="BMPE01000005">
    <property type="protein sequence ID" value="GGL03360.1"/>
    <property type="molecule type" value="Genomic_DNA"/>
</dbReference>
<keyword evidence="1" id="KW-0732">Signal</keyword>
<dbReference type="RefSeq" id="WP_189069098.1">
    <property type="nucleotide sequence ID" value="NZ_BMPE01000005.1"/>
</dbReference>
<comment type="caution">
    <text evidence="2">The sequence shown here is derived from an EMBL/GenBank/DDBJ whole genome shotgun (WGS) entry which is preliminary data.</text>
</comment>
<proteinExistence type="predicted"/>
<feature type="chain" id="PRO_5045283446" description="DUF4177 domain-containing protein" evidence="1">
    <location>
        <begin position="22"/>
        <end position="141"/>
    </location>
</feature>
<gene>
    <name evidence="2" type="ORF">GCM10010844_22480</name>
</gene>
<evidence type="ECO:0000256" key="1">
    <source>
        <dbReference type="SAM" id="SignalP"/>
    </source>
</evidence>
<organism evidence="2 3">
    <name type="scientific">Deinococcus radiotolerans</name>
    <dbReference type="NCBI Taxonomy" id="1309407"/>
    <lineage>
        <taxon>Bacteria</taxon>
        <taxon>Thermotogati</taxon>
        <taxon>Deinococcota</taxon>
        <taxon>Deinococci</taxon>
        <taxon>Deinococcales</taxon>
        <taxon>Deinococcaceae</taxon>
        <taxon>Deinococcus</taxon>
    </lineage>
</organism>
<keyword evidence="3" id="KW-1185">Reference proteome</keyword>
<evidence type="ECO:0008006" key="4">
    <source>
        <dbReference type="Google" id="ProtNLM"/>
    </source>
</evidence>
<evidence type="ECO:0000313" key="3">
    <source>
        <dbReference type="Proteomes" id="UP000604341"/>
    </source>
</evidence>
<accession>A0ABQ2FJ59</accession>
<evidence type="ECO:0000313" key="2">
    <source>
        <dbReference type="EMBL" id="GGL03360.1"/>
    </source>
</evidence>
<sequence length="141" mass="15572">MRRPLTLLPCALLALSGTAPATSWTYARLYVLTEYPTSPRERPAEPTRALLRWMTPTQTRTFEDPHPTTPDLKGLNAFVSGVVGAPVQVTWDLLLTFDALGRAGWELVTCVPFENVTGGAYHVSSECFFKRPREDHPAGTA</sequence>